<name>E8RVD9_ASTEC</name>
<geneLocation type="plasmid" evidence="1 2">
    <name>pASTEX01</name>
</geneLocation>
<dbReference type="EMBL" id="CP002397">
    <property type="protein sequence ID" value="ADU15280.1"/>
    <property type="molecule type" value="Genomic_DNA"/>
</dbReference>
<dbReference type="KEGG" id="aex:Astex_3657"/>
<evidence type="ECO:0000313" key="2">
    <source>
        <dbReference type="Proteomes" id="UP000001492"/>
    </source>
</evidence>
<reference evidence="2" key="1">
    <citation type="submission" date="2010-12" db="EMBL/GenBank/DDBJ databases">
        <title>Complete sequence of plasmid 1 of Asticcacaulis excentricus CB 48.</title>
        <authorList>
            <consortium name="US DOE Joint Genome Institute"/>
            <person name="Lucas S."/>
            <person name="Copeland A."/>
            <person name="Lapidus A."/>
            <person name="Cheng J.-F."/>
            <person name="Bruce D."/>
            <person name="Goodwin L."/>
            <person name="Pitluck S."/>
            <person name="Teshima H."/>
            <person name="Davenport K."/>
            <person name="Detter J.C."/>
            <person name="Han C."/>
            <person name="Tapia R."/>
            <person name="Land M."/>
            <person name="Hauser L."/>
            <person name="Jeffries C."/>
            <person name="Kyrpides N."/>
            <person name="Ivanova N."/>
            <person name="Ovchinnikova G."/>
            <person name="Brun Y.V."/>
            <person name="Woyke T."/>
        </authorList>
    </citation>
    <scope>NUCLEOTIDE SEQUENCE [LARGE SCALE GENOMIC DNA]</scope>
    <source>
        <strain evidence="2">ATCC 15261 / DSM 4724 / KCTC 12464 / NCIMB 9791 / VKM B-1370 / CB 48</strain>
        <plasmid evidence="2">pASTEX01</plasmid>
    </source>
</reference>
<keyword evidence="2" id="KW-1185">Reference proteome</keyword>
<dbReference type="AlphaFoldDB" id="E8RVD9"/>
<dbReference type="RefSeq" id="WP_013481093.1">
    <property type="nucleotide sequence ID" value="NC_014818.1"/>
</dbReference>
<sequence length="99" mass="11482">MNFFTAVLDYQGGTYIYQFYSKLDISGDVERIITNSKGDIRDIIEIYHKSDKNPVLLDGCENVWCDTFIYKENLVLLNFVLTKEKEMVDLVQDKSNASK</sequence>
<keyword evidence="1" id="KW-0614">Plasmid</keyword>
<protein>
    <submittedName>
        <fullName evidence="1">Uncharacterized protein</fullName>
    </submittedName>
</protein>
<dbReference type="HOGENOM" id="CLU_176064_0_0_5"/>
<gene>
    <name evidence="1" type="ordered locus">Astex_3657</name>
</gene>
<proteinExistence type="predicted"/>
<accession>E8RVD9</accession>
<evidence type="ECO:0000313" key="1">
    <source>
        <dbReference type="EMBL" id="ADU15280.1"/>
    </source>
</evidence>
<dbReference type="Proteomes" id="UP000001492">
    <property type="component" value="Plasmid pASTEX01"/>
</dbReference>
<organism evidence="1 2">
    <name type="scientific">Asticcacaulis excentricus (strain ATCC 15261 / DSM 4724 / KCTC 12464 / NCIMB 9791 / VKM B-1370 / CB 48)</name>
    <dbReference type="NCBI Taxonomy" id="573065"/>
    <lineage>
        <taxon>Bacteria</taxon>
        <taxon>Pseudomonadati</taxon>
        <taxon>Pseudomonadota</taxon>
        <taxon>Alphaproteobacteria</taxon>
        <taxon>Caulobacterales</taxon>
        <taxon>Caulobacteraceae</taxon>
        <taxon>Asticcacaulis</taxon>
    </lineage>
</organism>
<dbReference type="OrthoDB" id="7596925at2"/>